<comment type="caution">
    <text evidence="1">The sequence shown here is derived from an EMBL/GenBank/DDBJ whole genome shotgun (WGS) entry which is preliminary data.</text>
</comment>
<organism evidence="1 2">
    <name type="scientific">Zizania palustris</name>
    <name type="common">Northern wild rice</name>
    <dbReference type="NCBI Taxonomy" id="103762"/>
    <lineage>
        <taxon>Eukaryota</taxon>
        <taxon>Viridiplantae</taxon>
        <taxon>Streptophyta</taxon>
        <taxon>Embryophyta</taxon>
        <taxon>Tracheophyta</taxon>
        <taxon>Spermatophyta</taxon>
        <taxon>Magnoliopsida</taxon>
        <taxon>Liliopsida</taxon>
        <taxon>Poales</taxon>
        <taxon>Poaceae</taxon>
        <taxon>BOP clade</taxon>
        <taxon>Oryzoideae</taxon>
        <taxon>Oryzeae</taxon>
        <taxon>Zizaniinae</taxon>
        <taxon>Zizania</taxon>
    </lineage>
</organism>
<dbReference type="OrthoDB" id="1924993at2759"/>
<sequence>MPLDTFDMVLGVQWLRTLRQILWDFTNKRLSFQHHGRPITWSSIDAKASQEPRSYTCSGAEVLDELLDEFADLFDDPHGLPPPPPEHLVHTDMHNTKRMSLRGSAWTCLSKALYIRHSSSPFSAPAPVLLVKKHDGTW</sequence>
<dbReference type="EMBL" id="JAAALK010000288">
    <property type="protein sequence ID" value="KAG8052478.1"/>
    <property type="molecule type" value="Genomic_DNA"/>
</dbReference>
<proteinExistence type="predicted"/>
<reference evidence="1" key="1">
    <citation type="journal article" date="2021" name="bioRxiv">
        <title>Whole Genome Assembly and Annotation of Northern Wild Rice, Zizania palustris L., Supports a Whole Genome Duplication in the Zizania Genus.</title>
        <authorList>
            <person name="Haas M."/>
            <person name="Kono T."/>
            <person name="Macchietto M."/>
            <person name="Millas R."/>
            <person name="McGilp L."/>
            <person name="Shao M."/>
            <person name="Duquette J."/>
            <person name="Hirsch C.N."/>
            <person name="Kimball J."/>
        </authorList>
    </citation>
    <scope>NUCLEOTIDE SEQUENCE</scope>
    <source>
        <tissue evidence="1">Fresh leaf tissue</tissue>
    </source>
</reference>
<reference evidence="1" key="2">
    <citation type="submission" date="2021-02" db="EMBL/GenBank/DDBJ databases">
        <authorList>
            <person name="Kimball J.A."/>
            <person name="Haas M.W."/>
            <person name="Macchietto M."/>
            <person name="Kono T."/>
            <person name="Duquette J."/>
            <person name="Shao M."/>
        </authorList>
    </citation>
    <scope>NUCLEOTIDE SEQUENCE</scope>
    <source>
        <tissue evidence="1">Fresh leaf tissue</tissue>
    </source>
</reference>
<keyword evidence="2" id="KW-1185">Reference proteome</keyword>
<name>A0A8J5RWA1_ZIZPA</name>
<gene>
    <name evidence="1" type="ORF">GUJ93_ZPchr0001g33072</name>
</gene>
<protein>
    <submittedName>
        <fullName evidence="1">Uncharacterized protein</fullName>
    </submittedName>
</protein>
<dbReference type="AlphaFoldDB" id="A0A8J5RWA1"/>
<evidence type="ECO:0000313" key="1">
    <source>
        <dbReference type="EMBL" id="KAG8052478.1"/>
    </source>
</evidence>
<accession>A0A8J5RWA1</accession>
<evidence type="ECO:0000313" key="2">
    <source>
        <dbReference type="Proteomes" id="UP000729402"/>
    </source>
</evidence>
<dbReference type="Proteomes" id="UP000729402">
    <property type="component" value="Unassembled WGS sequence"/>
</dbReference>